<comment type="caution">
    <text evidence="2">The sequence shown here is derived from an EMBL/GenBank/DDBJ whole genome shotgun (WGS) entry which is preliminary data.</text>
</comment>
<feature type="signal peptide" evidence="1">
    <location>
        <begin position="1"/>
        <end position="27"/>
    </location>
</feature>
<organism evidence="2 3">
    <name type="scientific">Isoalcanivorax beigongshangi</name>
    <dbReference type="NCBI Taxonomy" id="3238810"/>
    <lineage>
        <taxon>Bacteria</taxon>
        <taxon>Pseudomonadati</taxon>
        <taxon>Pseudomonadota</taxon>
        <taxon>Gammaproteobacteria</taxon>
        <taxon>Oceanospirillales</taxon>
        <taxon>Alcanivoracaceae</taxon>
        <taxon>Isoalcanivorax</taxon>
    </lineage>
</organism>
<keyword evidence="2" id="KW-0449">Lipoprotein</keyword>
<keyword evidence="3" id="KW-1185">Reference proteome</keyword>
<evidence type="ECO:0000313" key="3">
    <source>
        <dbReference type="Proteomes" id="UP001562065"/>
    </source>
</evidence>
<name>A0ABV4AJX2_9GAMM</name>
<dbReference type="Proteomes" id="UP001562065">
    <property type="component" value="Unassembled WGS sequence"/>
</dbReference>
<keyword evidence="1" id="KW-0732">Signal</keyword>
<sequence>MMRRLASLSCLVLLLSACGLSPQVVNVAPSPQADSGTNGRNAPVRVEVHDERPQQHVGSRGGVYPDTSLIRPANNVAKALYDAVTRSLQSMGYNALNPGDAATELQLRLTELSYVPAEGAVVNKVVITAKLEATARRGSAEHIGRYQSSVTHETPLTPSASRNEQMINDVLERTLNRLLVDPKMRAFLAGNDRP</sequence>
<feature type="chain" id="PRO_5046475773" evidence="1">
    <location>
        <begin position="28"/>
        <end position="194"/>
    </location>
</feature>
<dbReference type="Pfam" id="PF03923">
    <property type="entry name" value="Lipoprotein_16"/>
    <property type="match status" value="1"/>
</dbReference>
<reference evidence="2 3" key="1">
    <citation type="submission" date="2024-07" db="EMBL/GenBank/DDBJ databases">
        <authorList>
            <person name="Ren Q."/>
        </authorList>
    </citation>
    <scope>NUCLEOTIDE SEQUENCE [LARGE SCALE GENOMIC DNA]</scope>
    <source>
        <strain evidence="2 3">REN37</strain>
    </source>
</reference>
<dbReference type="EMBL" id="JBGCUO010000003">
    <property type="protein sequence ID" value="MEY1663122.1"/>
    <property type="molecule type" value="Genomic_DNA"/>
</dbReference>
<evidence type="ECO:0000313" key="2">
    <source>
        <dbReference type="EMBL" id="MEY1663122.1"/>
    </source>
</evidence>
<gene>
    <name evidence="2" type="ORF">AB5I84_13245</name>
</gene>
<proteinExistence type="predicted"/>
<dbReference type="InterPro" id="IPR005619">
    <property type="entry name" value="Uncharacterised_YajG"/>
</dbReference>
<dbReference type="RefSeq" id="WP_369456395.1">
    <property type="nucleotide sequence ID" value="NZ_JBGCUO010000003.1"/>
</dbReference>
<protein>
    <submittedName>
        <fullName evidence="2">YajG family lipoprotein</fullName>
    </submittedName>
</protein>
<accession>A0ABV4AJX2</accession>
<dbReference type="PROSITE" id="PS51257">
    <property type="entry name" value="PROKAR_LIPOPROTEIN"/>
    <property type="match status" value="1"/>
</dbReference>
<evidence type="ECO:0000256" key="1">
    <source>
        <dbReference type="SAM" id="SignalP"/>
    </source>
</evidence>